<feature type="domain" description="PsrA tetracyclin repressor-like C-terminal" evidence="1">
    <location>
        <begin position="9"/>
        <end position="83"/>
    </location>
</feature>
<accession>A0A4R0JTS0</accession>
<dbReference type="RefSeq" id="WP_131366318.1">
    <property type="nucleotide sequence ID" value="NZ_SJKB01000026.1"/>
</dbReference>
<dbReference type="InterPro" id="IPR036271">
    <property type="entry name" value="Tet_transcr_reg_TetR-rel_C_sf"/>
</dbReference>
<dbReference type="EMBL" id="SJKB01000026">
    <property type="protein sequence ID" value="TCC49544.1"/>
    <property type="molecule type" value="Genomic_DNA"/>
</dbReference>
<gene>
    <name evidence="2" type="ORF">E0H73_42095</name>
</gene>
<dbReference type="OrthoDB" id="2356263at2"/>
<dbReference type="Gene3D" id="1.10.357.10">
    <property type="entry name" value="Tetracycline Repressor, domain 2"/>
    <property type="match status" value="1"/>
</dbReference>
<sequence>MSIEQLASAFARPMVRALAAGGDELAIMRTVARVATDPPEGWGRLSAKFDRTRKDAVAVLTAKLPGVGRAELNFRTRCAAGLLNWLALAPLGAEVAGKSERQIEQLLLPVVVGALRGASNVR</sequence>
<reference evidence="2 3" key="1">
    <citation type="submission" date="2019-02" db="EMBL/GenBank/DDBJ databases">
        <title>Kribbella capetownensis sp. nov. and Kribbella speibonae sp. nov., isolated from soil.</title>
        <authorList>
            <person name="Curtis S.M."/>
            <person name="Norton I."/>
            <person name="Everest G.J."/>
            <person name="Meyers P.R."/>
        </authorList>
    </citation>
    <scope>NUCLEOTIDE SEQUENCE [LARGE SCALE GENOMIC DNA]</scope>
    <source>
        <strain evidence="2 3">NRRL B-24813</strain>
    </source>
</reference>
<proteinExistence type="predicted"/>
<keyword evidence="3" id="KW-1185">Reference proteome</keyword>
<evidence type="ECO:0000259" key="1">
    <source>
        <dbReference type="Pfam" id="PF17939"/>
    </source>
</evidence>
<dbReference type="Proteomes" id="UP000291144">
    <property type="component" value="Unassembled WGS sequence"/>
</dbReference>
<evidence type="ECO:0000313" key="2">
    <source>
        <dbReference type="EMBL" id="TCC49544.1"/>
    </source>
</evidence>
<evidence type="ECO:0000313" key="3">
    <source>
        <dbReference type="Proteomes" id="UP000291144"/>
    </source>
</evidence>
<dbReference type="InterPro" id="IPR041586">
    <property type="entry name" value="PsrA_TetR_C"/>
</dbReference>
<dbReference type="Pfam" id="PF17939">
    <property type="entry name" value="TetR_C_30"/>
    <property type="match status" value="1"/>
</dbReference>
<dbReference type="AlphaFoldDB" id="A0A4R0JTS0"/>
<comment type="caution">
    <text evidence="2">The sequence shown here is derived from an EMBL/GenBank/DDBJ whole genome shotgun (WGS) entry which is preliminary data.</text>
</comment>
<protein>
    <recommendedName>
        <fullName evidence="1">PsrA tetracyclin repressor-like C-terminal domain-containing protein</fullName>
    </recommendedName>
</protein>
<organism evidence="2 3">
    <name type="scientific">Kribbella pittospori</name>
    <dbReference type="NCBI Taxonomy" id="722689"/>
    <lineage>
        <taxon>Bacteria</taxon>
        <taxon>Bacillati</taxon>
        <taxon>Actinomycetota</taxon>
        <taxon>Actinomycetes</taxon>
        <taxon>Propionibacteriales</taxon>
        <taxon>Kribbellaceae</taxon>
        <taxon>Kribbella</taxon>
    </lineage>
</organism>
<name>A0A4R0JTS0_9ACTN</name>
<dbReference type="SUPFAM" id="SSF48498">
    <property type="entry name" value="Tetracyclin repressor-like, C-terminal domain"/>
    <property type="match status" value="1"/>
</dbReference>